<keyword evidence="9" id="KW-1185">Reference proteome</keyword>
<dbReference type="EMBL" id="JAUOQO010000176">
    <property type="protein sequence ID" value="MDO6575081.1"/>
    <property type="molecule type" value="Genomic_DNA"/>
</dbReference>
<gene>
    <name evidence="8" type="ORF">Q4528_13275</name>
</gene>
<evidence type="ECO:0000256" key="3">
    <source>
        <dbReference type="ARBA" id="ARBA00022452"/>
    </source>
</evidence>
<evidence type="ECO:0000256" key="7">
    <source>
        <dbReference type="ARBA" id="ARBA00023237"/>
    </source>
</evidence>
<feature type="non-terminal residue" evidence="8">
    <location>
        <position position="87"/>
    </location>
</feature>
<dbReference type="GO" id="GO:0009279">
    <property type="term" value="C:cell outer membrane"/>
    <property type="evidence" value="ECO:0007669"/>
    <property type="project" value="UniProtKB-SubCell"/>
</dbReference>
<keyword evidence="4" id="KW-0812">Transmembrane</keyword>
<dbReference type="PANTHER" id="PTHR35093">
    <property type="entry name" value="OUTER MEMBRANE PROTEIN NMB0088-RELATED"/>
    <property type="match status" value="1"/>
</dbReference>
<comment type="similarity">
    <text evidence="2">Belongs to the OmpP1/FadL family.</text>
</comment>
<sequence length="87" mass="8904">MVEHSATGLGRSFAGEAAIADNASVMARNPAAMSMFDTIAVSGALTYISPDVYVKGNTGVDEIDKALTNDDVVPGAAVPAGYFIQPL</sequence>
<evidence type="ECO:0000256" key="4">
    <source>
        <dbReference type="ARBA" id="ARBA00022692"/>
    </source>
</evidence>
<evidence type="ECO:0000313" key="9">
    <source>
        <dbReference type="Proteomes" id="UP001170310"/>
    </source>
</evidence>
<keyword evidence="5" id="KW-0732">Signal</keyword>
<dbReference type="Gene3D" id="2.40.160.60">
    <property type="entry name" value="Outer membrane protein transport protein (OMPP1/FadL/TodX)"/>
    <property type="match status" value="1"/>
</dbReference>
<proteinExistence type="inferred from homology"/>
<evidence type="ECO:0000256" key="2">
    <source>
        <dbReference type="ARBA" id="ARBA00008163"/>
    </source>
</evidence>
<keyword evidence="6" id="KW-0472">Membrane</keyword>
<accession>A0AAW7YWJ1</accession>
<keyword evidence="3" id="KW-1134">Transmembrane beta strand</keyword>
<organism evidence="8 9">
    <name type="scientific">Staphylococcus pasteuri_A</name>
    <dbReference type="NCBI Taxonomy" id="3062664"/>
    <lineage>
        <taxon>Bacteria</taxon>
        <taxon>Bacillati</taxon>
        <taxon>Bacillota</taxon>
        <taxon>Bacilli</taxon>
        <taxon>Bacillales</taxon>
        <taxon>Staphylococcaceae</taxon>
        <taxon>Staphylococcus</taxon>
    </lineage>
</organism>
<dbReference type="PANTHER" id="PTHR35093:SF3">
    <property type="entry name" value="LONG-CHAIN FATTY ACID TRANSPORT PROTEIN"/>
    <property type="match status" value="1"/>
</dbReference>
<dbReference type="InterPro" id="IPR005017">
    <property type="entry name" value="OMPP1/FadL/TodX"/>
</dbReference>
<evidence type="ECO:0000256" key="6">
    <source>
        <dbReference type="ARBA" id="ARBA00023136"/>
    </source>
</evidence>
<dbReference type="Proteomes" id="UP001170310">
    <property type="component" value="Unassembled WGS sequence"/>
</dbReference>
<dbReference type="RefSeq" id="WP_303521983.1">
    <property type="nucleotide sequence ID" value="NZ_JAUOQO010000176.1"/>
</dbReference>
<comment type="caution">
    <text evidence="8">The sequence shown here is derived from an EMBL/GenBank/DDBJ whole genome shotgun (WGS) entry which is preliminary data.</text>
</comment>
<name>A0AAW7YWJ1_9STAP</name>
<dbReference type="GO" id="GO:0015483">
    <property type="term" value="F:long-chain fatty acid transporting porin activity"/>
    <property type="evidence" value="ECO:0007669"/>
    <property type="project" value="TreeGrafter"/>
</dbReference>
<evidence type="ECO:0000256" key="5">
    <source>
        <dbReference type="ARBA" id="ARBA00022729"/>
    </source>
</evidence>
<evidence type="ECO:0000313" key="8">
    <source>
        <dbReference type="EMBL" id="MDO6575081.1"/>
    </source>
</evidence>
<reference evidence="8" key="1">
    <citation type="submission" date="2023-07" db="EMBL/GenBank/DDBJ databases">
        <title>Genome content predicts the carbon catabolic preferences of heterotrophic bacteria.</title>
        <authorList>
            <person name="Gralka M."/>
        </authorList>
    </citation>
    <scope>NUCLEOTIDE SEQUENCE</scope>
    <source>
        <strain evidence="8">E2R20</strain>
    </source>
</reference>
<dbReference type="AlphaFoldDB" id="A0AAW7YWJ1"/>
<keyword evidence="7" id="KW-0998">Cell outer membrane</keyword>
<protein>
    <submittedName>
        <fullName evidence="8">Outer membrane protein transport protein</fullName>
    </submittedName>
</protein>
<dbReference type="Pfam" id="PF03349">
    <property type="entry name" value="Toluene_X"/>
    <property type="match status" value="1"/>
</dbReference>
<comment type="subcellular location">
    <subcellularLocation>
        <location evidence="1">Cell outer membrane</location>
        <topology evidence="1">Multi-pass membrane protein</topology>
    </subcellularLocation>
</comment>
<evidence type="ECO:0000256" key="1">
    <source>
        <dbReference type="ARBA" id="ARBA00004571"/>
    </source>
</evidence>
<dbReference type="SUPFAM" id="SSF56935">
    <property type="entry name" value="Porins"/>
    <property type="match status" value="1"/>
</dbReference>